<reference evidence="8 9" key="1">
    <citation type="submission" date="2019-06" db="EMBL/GenBank/DDBJ databases">
        <title>A chromosomal-level reference genome of Carpinus fangiana (Coryloideae, Betulaceae).</title>
        <authorList>
            <person name="Yang X."/>
            <person name="Wang Z."/>
            <person name="Zhang L."/>
            <person name="Hao G."/>
            <person name="Liu J."/>
            <person name="Yang Y."/>
        </authorList>
    </citation>
    <scope>NUCLEOTIDE SEQUENCE [LARGE SCALE GENOMIC DNA]</scope>
    <source>
        <strain evidence="8">Cfa_2016G</strain>
        <tissue evidence="8">Leaf</tissue>
    </source>
</reference>
<dbReference type="Gene3D" id="1.10.510.10">
    <property type="entry name" value="Transferase(Phosphotransferase) domain 1"/>
    <property type="match status" value="2"/>
</dbReference>
<dbReference type="EMBL" id="CM017324">
    <property type="protein sequence ID" value="KAE8037039.1"/>
    <property type="molecule type" value="Genomic_DNA"/>
</dbReference>
<dbReference type="AlphaFoldDB" id="A0A660KS33"/>
<feature type="signal peptide" evidence="6">
    <location>
        <begin position="1"/>
        <end position="24"/>
    </location>
</feature>
<evidence type="ECO:0000256" key="2">
    <source>
        <dbReference type="ARBA" id="ARBA00022729"/>
    </source>
</evidence>
<protein>
    <recommendedName>
        <fullName evidence="7">Bulb-type lectin domain-containing protein</fullName>
    </recommendedName>
</protein>
<evidence type="ECO:0000256" key="5">
    <source>
        <dbReference type="SAM" id="Phobius"/>
    </source>
</evidence>
<name>A0A660KS33_9ROSI</name>
<sequence>MAFLLLLPNLFASLLILLPISAVAQNNGNITVGSFLTATDNSSSWLSPSGDFAFGFRPLSDKNDLFLLSIWFAKIPDKTIVWYATSDTPAPRGSKVELTADEGLLLTSPQREQLWKPDTIIGTVACGVMNNTGNFALHADSNFNTIWESFQNPTDTLLPTQIMERGGVVSSRQSETSFSKGRFQLRLQQDGNLVLNTINLPTTYANEAYYASGTVADSASNLSSPGRQLRFNESGYVYILRENDQIFPLSQKKVGSADDFYFRATLDFDGVFTLYSHPRNSSSNQTWIPLWFEPENICLSSSSGVGVCGYNSICSLKADQRPACECPRGYSLLDPNDRYGSCKPDFIQGCEEDSHRADLYDFEVLLNTDWPFSDYVLLRPYTEELCRKSCMEDCMCAVAIFRLGDSCWKKKLPLSNGRVDIGLNGGKALIKIRKDNFTLPHPRSLIPEPKKKDPCLPIPEPKKKYQDTLILIGSVLLGGSVFVNVIFIGFSFIYRKKFQKIITNGSDALDDRKTLERFVMVAIWCIQEDPSLRPTMRRVIQMLEGVVEVLIPPCPFPFSNFSSCTSGSGDKLYSQTHTAIRGTKGYVAPEWFRNMPITSKVDVYSFGVLLLEIICCRRSVDTESGEEDKAILTDWAYDCFREGTLDVLVEYDREAMDDMKKVERFVKVAIWCIQEDPSLRPITRKVMQIA</sequence>
<keyword evidence="5" id="KW-1133">Transmembrane helix</keyword>
<keyword evidence="5" id="KW-0472">Membrane</keyword>
<evidence type="ECO:0000313" key="8">
    <source>
        <dbReference type="EMBL" id="KAE8037039.1"/>
    </source>
</evidence>
<accession>A0A660KS33</accession>
<keyword evidence="4" id="KW-0325">Glycoprotein</keyword>
<dbReference type="GO" id="GO:0004672">
    <property type="term" value="F:protein kinase activity"/>
    <property type="evidence" value="ECO:0007669"/>
    <property type="project" value="InterPro"/>
</dbReference>
<keyword evidence="3" id="KW-1015">Disulfide bond</keyword>
<dbReference type="Proteomes" id="UP000327013">
    <property type="component" value="Chromosome 4"/>
</dbReference>
<feature type="chain" id="PRO_5024868703" description="Bulb-type lectin domain-containing protein" evidence="6">
    <location>
        <begin position="25"/>
        <end position="690"/>
    </location>
</feature>
<dbReference type="Gene3D" id="2.90.10.10">
    <property type="entry name" value="Bulb-type lectin domain"/>
    <property type="match status" value="2"/>
</dbReference>
<proteinExistence type="predicted"/>
<dbReference type="PANTHER" id="PTHR47976">
    <property type="entry name" value="G-TYPE LECTIN S-RECEPTOR-LIKE SERINE/THREONINE-PROTEIN KINASE SD2-5"/>
    <property type="match status" value="1"/>
</dbReference>
<organism evidence="8 9">
    <name type="scientific">Carpinus fangiana</name>
    <dbReference type="NCBI Taxonomy" id="176857"/>
    <lineage>
        <taxon>Eukaryota</taxon>
        <taxon>Viridiplantae</taxon>
        <taxon>Streptophyta</taxon>
        <taxon>Embryophyta</taxon>
        <taxon>Tracheophyta</taxon>
        <taxon>Spermatophyta</taxon>
        <taxon>Magnoliopsida</taxon>
        <taxon>eudicotyledons</taxon>
        <taxon>Gunneridae</taxon>
        <taxon>Pentapetalae</taxon>
        <taxon>rosids</taxon>
        <taxon>fabids</taxon>
        <taxon>Fagales</taxon>
        <taxon>Betulaceae</taxon>
        <taxon>Carpinus</taxon>
    </lineage>
</organism>
<evidence type="ECO:0000259" key="7">
    <source>
        <dbReference type="PROSITE" id="PS50927"/>
    </source>
</evidence>
<dbReference type="FunFam" id="2.90.10.10:FF:000024">
    <property type="entry name" value="Uncharacterized protein"/>
    <property type="match status" value="1"/>
</dbReference>
<dbReference type="PANTHER" id="PTHR47976:SF15">
    <property type="entry name" value="G-TYPE LECTIN S-RECEPTOR-LIKE SERINE_THREONINE-PROTEIN KINASE RLK1"/>
    <property type="match status" value="1"/>
</dbReference>
<dbReference type="SUPFAM" id="SSF56112">
    <property type="entry name" value="Protein kinase-like (PK-like)"/>
    <property type="match status" value="1"/>
</dbReference>
<dbReference type="InterPro" id="IPR001480">
    <property type="entry name" value="Bulb-type_lectin_dom"/>
</dbReference>
<dbReference type="InterPro" id="IPR036426">
    <property type="entry name" value="Bulb-type_lectin_dom_sf"/>
</dbReference>
<evidence type="ECO:0000256" key="6">
    <source>
        <dbReference type="SAM" id="SignalP"/>
    </source>
</evidence>
<dbReference type="InterPro" id="IPR000719">
    <property type="entry name" value="Prot_kinase_dom"/>
</dbReference>
<evidence type="ECO:0000256" key="1">
    <source>
        <dbReference type="ARBA" id="ARBA00022536"/>
    </source>
</evidence>
<evidence type="ECO:0000256" key="4">
    <source>
        <dbReference type="ARBA" id="ARBA00023180"/>
    </source>
</evidence>
<evidence type="ECO:0000313" key="9">
    <source>
        <dbReference type="Proteomes" id="UP000327013"/>
    </source>
</evidence>
<dbReference type="OrthoDB" id="1930390at2759"/>
<dbReference type="FunFam" id="2.90.10.10:FF:000013">
    <property type="entry name" value="G-type lectin S-receptor-like serine/threonine-protein kinase LECRK1"/>
    <property type="match status" value="1"/>
</dbReference>
<keyword evidence="1" id="KW-0245">EGF-like domain</keyword>
<feature type="transmembrane region" description="Helical" evidence="5">
    <location>
        <begin position="469"/>
        <end position="494"/>
    </location>
</feature>
<evidence type="ECO:0000256" key="3">
    <source>
        <dbReference type="ARBA" id="ARBA00023157"/>
    </source>
</evidence>
<keyword evidence="9" id="KW-1185">Reference proteome</keyword>
<dbReference type="InterPro" id="IPR011009">
    <property type="entry name" value="Kinase-like_dom_sf"/>
</dbReference>
<feature type="domain" description="Bulb-type lectin" evidence="7">
    <location>
        <begin position="21"/>
        <end position="150"/>
    </location>
</feature>
<dbReference type="PROSITE" id="PS50927">
    <property type="entry name" value="BULB_LECTIN"/>
    <property type="match status" value="1"/>
</dbReference>
<dbReference type="GO" id="GO:0005524">
    <property type="term" value="F:ATP binding"/>
    <property type="evidence" value="ECO:0007669"/>
    <property type="project" value="InterPro"/>
</dbReference>
<keyword evidence="5" id="KW-0812">Transmembrane</keyword>
<keyword evidence="2 6" id="KW-0732">Signal</keyword>
<dbReference type="Pfam" id="PF01453">
    <property type="entry name" value="B_lectin"/>
    <property type="match status" value="1"/>
</dbReference>
<dbReference type="InterPro" id="IPR051343">
    <property type="entry name" value="G-type_lectin_kinases/EP1-like"/>
</dbReference>
<gene>
    <name evidence="8" type="ORF">FH972_009665</name>
</gene>
<dbReference type="SUPFAM" id="SSF51110">
    <property type="entry name" value="alpha-D-mannose-specific plant lectins"/>
    <property type="match status" value="1"/>
</dbReference>
<dbReference type="SMART" id="SM00108">
    <property type="entry name" value="B_lectin"/>
    <property type="match status" value="1"/>
</dbReference>
<dbReference type="Pfam" id="PF00069">
    <property type="entry name" value="Pkinase"/>
    <property type="match status" value="1"/>
</dbReference>